<dbReference type="PRINTS" id="PR01415">
    <property type="entry name" value="ANKYRIN"/>
</dbReference>
<organism evidence="5 6">
    <name type="scientific">Venustampulla echinocandica</name>
    <dbReference type="NCBI Taxonomy" id="2656787"/>
    <lineage>
        <taxon>Eukaryota</taxon>
        <taxon>Fungi</taxon>
        <taxon>Dikarya</taxon>
        <taxon>Ascomycota</taxon>
        <taxon>Pezizomycotina</taxon>
        <taxon>Leotiomycetes</taxon>
        <taxon>Helotiales</taxon>
        <taxon>Pleuroascaceae</taxon>
        <taxon>Venustampulla</taxon>
    </lineage>
</organism>
<dbReference type="InterPro" id="IPR036770">
    <property type="entry name" value="Ankyrin_rpt-contain_sf"/>
</dbReference>
<accession>A0A370TIL4</accession>
<dbReference type="GeneID" id="43599973"/>
<dbReference type="PROSITE" id="PS50297">
    <property type="entry name" value="ANK_REP_REGION"/>
    <property type="match status" value="12"/>
</dbReference>
<feature type="repeat" description="ANK" evidence="3">
    <location>
        <begin position="1029"/>
        <end position="1061"/>
    </location>
</feature>
<feature type="repeat" description="ANK" evidence="3">
    <location>
        <begin position="1099"/>
        <end position="1131"/>
    </location>
</feature>
<dbReference type="STRING" id="2656787.A0A370TIL4"/>
<keyword evidence="2 3" id="KW-0040">ANK repeat</keyword>
<evidence type="ECO:0000256" key="3">
    <source>
        <dbReference type="PROSITE-ProRule" id="PRU00023"/>
    </source>
</evidence>
<feature type="repeat" description="ANK" evidence="3">
    <location>
        <begin position="476"/>
        <end position="508"/>
    </location>
</feature>
<dbReference type="Pfam" id="PF12796">
    <property type="entry name" value="Ank_2"/>
    <property type="match status" value="5"/>
</dbReference>
<dbReference type="SMART" id="SM00248">
    <property type="entry name" value="ANK"/>
    <property type="match status" value="19"/>
</dbReference>
<proteinExistence type="predicted"/>
<dbReference type="InterPro" id="IPR025676">
    <property type="entry name" value="Clr5_dom"/>
</dbReference>
<gene>
    <name evidence="5" type="ORF">BP5553_07124</name>
</gene>
<dbReference type="InterPro" id="IPR051165">
    <property type="entry name" value="Multifunctional_ANK_Repeat"/>
</dbReference>
<dbReference type="SUPFAM" id="SSF48403">
    <property type="entry name" value="Ankyrin repeat"/>
    <property type="match status" value="3"/>
</dbReference>
<evidence type="ECO:0000256" key="1">
    <source>
        <dbReference type="ARBA" id="ARBA00022737"/>
    </source>
</evidence>
<feature type="repeat" description="ANK" evidence="3">
    <location>
        <begin position="744"/>
        <end position="776"/>
    </location>
</feature>
<dbReference type="InterPro" id="IPR002110">
    <property type="entry name" value="Ankyrin_rpt"/>
</dbReference>
<feature type="repeat" description="ANK" evidence="3">
    <location>
        <begin position="994"/>
        <end position="1028"/>
    </location>
</feature>
<dbReference type="Proteomes" id="UP000254866">
    <property type="component" value="Unassembled WGS sequence"/>
</dbReference>
<dbReference type="Pfam" id="PF14420">
    <property type="entry name" value="Clr5"/>
    <property type="match status" value="1"/>
</dbReference>
<dbReference type="AlphaFoldDB" id="A0A370TIL4"/>
<evidence type="ECO:0000259" key="4">
    <source>
        <dbReference type="Pfam" id="PF14420"/>
    </source>
</evidence>
<keyword evidence="1" id="KW-0677">Repeat</keyword>
<feature type="repeat" description="ANK" evidence="3">
    <location>
        <begin position="779"/>
        <end position="811"/>
    </location>
</feature>
<feature type="repeat" description="ANK" evidence="3">
    <location>
        <begin position="1064"/>
        <end position="1096"/>
    </location>
</feature>
<feature type="repeat" description="ANK" evidence="3">
    <location>
        <begin position="677"/>
        <end position="709"/>
    </location>
</feature>
<feature type="repeat" description="ANK" evidence="3">
    <location>
        <begin position="709"/>
        <end position="741"/>
    </location>
</feature>
<dbReference type="PROSITE" id="PS50088">
    <property type="entry name" value="ANK_REPEAT"/>
    <property type="match status" value="13"/>
</dbReference>
<feature type="repeat" description="ANK" evidence="3">
    <location>
        <begin position="849"/>
        <end position="881"/>
    </location>
</feature>
<dbReference type="Gene3D" id="1.25.40.20">
    <property type="entry name" value="Ankyrin repeat-containing domain"/>
    <property type="match status" value="4"/>
</dbReference>
<comment type="caution">
    <text evidence="5">The sequence shown here is derived from an EMBL/GenBank/DDBJ whole genome shotgun (WGS) entry which is preliminary data.</text>
</comment>
<sequence>MHGKHFGSGFWPQQIADNAAETRQIKATTFGSQKVPQAKALESDMSSWHSSEECLVSQEPMAAFRVSEPSELPGLADESPGIGSSIMSGTRKIPEAEWEVYKEEIKVLYLIMDKSREDVRAAMQKNHGFQASKAQYIRKFELWGFKKYSTDESWKYIARKIQKRNLEGKESDTYVNGKLVPRKKVKKEVSRHSLLSCQFMSIPGRSPTPPGRVEIRTPPRDHNFFVQYLHIPWFEFETLVEPQIRRLRALTSGHHIEPSIIYEQSAQRSHNLLTWVPSPRMSTVTGQRQDQTTAPWGQMGSAVQGLENYQQAQNSFPSIQFREKAPGPSSTPLHDWEARRLLAWILEGNINPNSHEYLSKITSRLDNLIIERQDVKSGHFAAIENLIKLKTATTEIFASNILVSAIGIGDIPIVKALIALEIDINVPGGSLEKKTALSVAVRESMKKNISGEEEEFPLVMLLLNAGADINAKSGRDNTSPLQEVISKNHVQLVQILLNAGAVLDVAANEPNLLHTALLEAARDGDSKLVKKLLDALTRPSMITLLQDEAEAASLGDTDTIEALLDFGADVDAPAGVIYEAARKAAVESDNWQHLQSAVQIAASHGHTEMVQMLLEAGANVDGYLFTQEEFSTYESVFRRDVEERYRNREEFDWEDWDDSGDDSSECCDDDDIYLSHFYRTPLQSAVELGDEVLVRFLLLAGADIEGQGRGLTPLQLAALGNKVKLVRLMLKKGAAVNAPARGIGGRTALQAAVESGSTGLVEMLINAGSDLNATASPNSGCTALQAAVKINHVELVSKLISLGADVNAAASPTNGRTCLQEAARKGHLEFVQILLNSGAKVNAAGAAKYRFTALQVAARAAHLSVVKVLLAAGADVHAPVTERGYSTISAAVLRNSLEIIQLAGANINALCTDKPPSGYGYPCTALEAALCNGHYHVFEILWDAGTDFNSPVPGLRAALGAASTAWRYGFDPTERDIAKKLLNAGADVNRAFSNHGMPLHNAVYSHRFERHLVQMLLNVGADVNGRTQDGETALRIAVNMGNVDLIEVLLNAGADIEAYAPTDTGRTALQAAAQRGNTIVIRFLLERGANCNASAANSRGATALQAAAIGGNVQITLMLLKAGADINAPAAKIHGRSALEAAAEHGRLDILSLLLKNDTDSDGLKSRCKDAAKLAEREGHIFISRMLRAYTEV</sequence>
<evidence type="ECO:0000313" key="5">
    <source>
        <dbReference type="EMBL" id="RDL35193.1"/>
    </source>
</evidence>
<keyword evidence="6" id="KW-1185">Reference proteome</keyword>
<feature type="repeat" description="ANK" evidence="3">
    <location>
        <begin position="814"/>
        <end position="846"/>
    </location>
</feature>
<name>A0A370TIL4_9HELO</name>
<evidence type="ECO:0000256" key="2">
    <source>
        <dbReference type="ARBA" id="ARBA00023043"/>
    </source>
</evidence>
<feature type="repeat" description="ANK" evidence="3">
    <location>
        <begin position="593"/>
        <end position="621"/>
    </location>
</feature>
<evidence type="ECO:0000313" key="6">
    <source>
        <dbReference type="Proteomes" id="UP000254866"/>
    </source>
</evidence>
<dbReference type="RefSeq" id="XP_031868016.1">
    <property type="nucleotide sequence ID" value="XM_032015747.1"/>
</dbReference>
<protein>
    <recommendedName>
        <fullName evidence="4">Clr5 domain-containing protein</fullName>
    </recommendedName>
</protein>
<dbReference type="PANTHER" id="PTHR24123">
    <property type="entry name" value="ANKYRIN REPEAT-CONTAINING"/>
    <property type="match status" value="1"/>
</dbReference>
<dbReference type="OrthoDB" id="3563777at2759"/>
<feature type="repeat" description="ANK" evidence="3">
    <location>
        <begin position="1134"/>
        <end position="1166"/>
    </location>
</feature>
<dbReference type="PANTHER" id="PTHR24123:SF33">
    <property type="entry name" value="PROTEIN HOS4"/>
    <property type="match status" value="1"/>
</dbReference>
<dbReference type="Pfam" id="PF00023">
    <property type="entry name" value="Ank"/>
    <property type="match status" value="2"/>
</dbReference>
<dbReference type="EMBL" id="NPIC01000006">
    <property type="protein sequence ID" value="RDL35193.1"/>
    <property type="molecule type" value="Genomic_DNA"/>
</dbReference>
<feature type="domain" description="Clr5" evidence="4">
    <location>
        <begin position="95"/>
        <end position="147"/>
    </location>
</feature>
<reference evidence="5 6" key="1">
    <citation type="journal article" date="2018" name="IMA Fungus">
        <title>IMA Genome-F 9: Draft genome sequence of Annulohypoxylon stygium, Aspergillus mulundensis, Berkeleyomyces basicola (syn. Thielaviopsis basicola), Ceratocystis smalleyi, two Cercospora beticola strains, Coleophoma cylindrospora, Fusarium fracticaudum, Phialophora cf. hyalina, and Morchella septimelata.</title>
        <authorList>
            <person name="Wingfield B.D."/>
            <person name="Bills G.F."/>
            <person name="Dong Y."/>
            <person name="Huang W."/>
            <person name="Nel W.J."/>
            <person name="Swalarsk-Parry B.S."/>
            <person name="Vaghefi N."/>
            <person name="Wilken P.M."/>
            <person name="An Z."/>
            <person name="de Beer Z.W."/>
            <person name="De Vos L."/>
            <person name="Chen L."/>
            <person name="Duong T.A."/>
            <person name="Gao Y."/>
            <person name="Hammerbacher A."/>
            <person name="Kikkert J.R."/>
            <person name="Li Y."/>
            <person name="Li H."/>
            <person name="Li K."/>
            <person name="Li Q."/>
            <person name="Liu X."/>
            <person name="Ma X."/>
            <person name="Naidoo K."/>
            <person name="Pethybridge S.J."/>
            <person name="Sun J."/>
            <person name="Steenkamp E.T."/>
            <person name="van der Nest M.A."/>
            <person name="van Wyk S."/>
            <person name="Wingfield M.J."/>
            <person name="Xiong C."/>
            <person name="Yue Q."/>
            <person name="Zhang X."/>
        </authorList>
    </citation>
    <scope>NUCLEOTIDE SEQUENCE [LARGE SCALE GENOMIC DNA]</scope>
    <source>
        <strain evidence="5 6">BP 5553</strain>
    </source>
</reference>